<dbReference type="InterPro" id="IPR009078">
    <property type="entry name" value="Ferritin-like_SF"/>
</dbReference>
<dbReference type="EMBL" id="CP040908">
    <property type="protein sequence ID" value="QLL57844.1"/>
    <property type="molecule type" value="Genomic_DNA"/>
</dbReference>
<evidence type="ECO:0000313" key="2">
    <source>
        <dbReference type="EMBL" id="QLL57844.1"/>
    </source>
</evidence>
<gene>
    <name evidence="2" type="ORF">FH779_07025</name>
</gene>
<dbReference type="SUPFAM" id="SSF47240">
    <property type="entry name" value="Ferritin-like"/>
    <property type="match status" value="1"/>
</dbReference>
<dbReference type="GO" id="GO:0008199">
    <property type="term" value="F:ferric iron binding"/>
    <property type="evidence" value="ECO:0007669"/>
    <property type="project" value="InterPro"/>
</dbReference>
<keyword evidence="3" id="KW-1185">Reference proteome</keyword>
<organism evidence="2 3">
    <name type="scientific">Empedobacter falsenii</name>
    <dbReference type="NCBI Taxonomy" id="343874"/>
    <lineage>
        <taxon>Bacteria</taxon>
        <taxon>Pseudomonadati</taxon>
        <taxon>Bacteroidota</taxon>
        <taxon>Flavobacteriia</taxon>
        <taxon>Flavobacteriales</taxon>
        <taxon>Weeksellaceae</taxon>
        <taxon>Empedobacter</taxon>
    </lineage>
</organism>
<dbReference type="Proteomes" id="UP000510643">
    <property type="component" value="Chromosome"/>
</dbReference>
<dbReference type="Pfam" id="PF00210">
    <property type="entry name" value="Ferritin"/>
    <property type="match status" value="1"/>
</dbReference>
<dbReference type="PROSITE" id="PS51257">
    <property type="entry name" value="PROKAR_LIPOPROTEIN"/>
    <property type="match status" value="1"/>
</dbReference>
<sequence length="146" mass="16735">MNTTRISNTLQKALNDQITLEAFSAQMYLMLACWADENQLDGIKNFMMKHSQEERVHMVKVMEYVQERGGIVKMSKDEEDWATWNFLQWLVAEQREEEKLALDLLDKAELEGGATMSDVAKFELNKTIGTTGQDFPTADQINPLAE</sequence>
<dbReference type="GeneID" id="78401202"/>
<dbReference type="KEGG" id="efal:FH779_07025"/>
<proteinExistence type="predicted"/>
<dbReference type="RefSeq" id="WP_180906540.1">
    <property type="nucleotide sequence ID" value="NZ_CP040908.1"/>
</dbReference>
<dbReference type="PROSITE" id="PS50905">
    <property type="entry name" value="FERRITIN_LIKE"/>
    <property type="match status" value="1"/>
</dbReference>
<dbReference type="InterPro" id="IPR012347">
    <property type="entry name" value="Ferritin-like"/>
</dbReference>
<evidence type="ECO:0000259" key="1">
    <source>
        <dbReference type="PROSITE" id="PS50905"/>
    </source>
</evidence>
<evidence type="ECO:0000313" key="3">
    <source>
        <dbReference type="Proteomes" id="UP000510643"/>
    </source>
</evidence>
<dbReference type="InterPro" id="IPR008331">
    <property type="entry name" value="Ferritin_DPS_dom"/>
</dbReference>
<dbReference type="AlphaFoldDB" id="A0A7H9DRU2"/>
<accession>A0A7H9DRU2</accession>
<reference evidence="2 3" key="1">
    <citation type="submission" date="2019-06" db="EMBL/GenBank/DDBJ databases">
        <title>Emergence of pandrug resistant Empedobacter falsenii in China.</title>
        <authorList>
            <person name="Dong N."/>
            <person name="Chen S."/>
            <person name="Zhang R."/>
        </authorList>
    </citation>
    <scope>NUCLEOTIDE SEQUENCE [LARGE SCALE GENOMIC DNA]</scope>
    <source>
        <strain evidence="2 3">1681-1</strain>
    </source>
</reference>
<protein>
    <submittedName>
        <fullName evidence="2">Ferritin</fullName>
    </submittedName>
</protein>
<dbReference type="Gene3D" id="1.20.1260.10">
    <property type="match status" value="2"/>
</dbReference>
<dbReference type="InterPro" id="IPR009040">
    <property type="entry name" value="Ferritin-like_diiron"/>
</dbReference>
<name>A0A7H9DRU2_9FLAO</name>
<feature type="domain" description="Ferritin-like diiron" evidence="1">
    <location>
        <begin position="4"/>
        <end position="146"/>
    </location>
</feature>